<dbReference type="RefSeq" id="WP_378291113.1">
    <property type="nucleotide sequence ID" value="NZ_JBHSON010000121.1"/>
</dbReference>
<protein>
    <recommendedName>
        <fullName evidence="3">ABC transporter</fullName>
    </recommendedName>
</protein>
<organism evidence="1 2">
    <name type="scientific">Actinomadura rugatobispora</name>
    <dbReference type="NCBI Taxonomy" id="1994"/>
    <lineage>
        <taxon>Bacteria</taxon>
        <taxon>Bacillati</taxon>
        <taxon>Actinomycetota</taxon>
        <taxon>Actinomycetes</taxon>
        <taxon>Streptosporangiales</taxon>
        <taxon>Thermomonosporaceae</taxon>
        <taxon>Actinomadura</taxon>
    </lineage>
</organism>
<accession>A0ABW1AGQ5</accession>
<gene>
    <name evidence="1" type="ORF">ACFPZN_49740</name>
</gene>
<dbReference type="EMBL" id="JBHSON010000121">
    <property type="protein sequence ID" value="MFC5753754.1"/>
    <property type="molecule type" value="Genomic_DNA"/>
</dbReference>
<keyword evidence="2" id="KW-1185">Reference proteome</keyword>
<comment type="caution">
    <text evidence="1">The sequence shown here is derived from an EMBL/GenBank/DDBJ whole genome shotgun (WGS) entry which is preliminary data.</text>
</comment>
<dbReference type="Proteomes" id="UP001596074">
    <property type="component" value="Unassembled WGS sequence"/>
</dbReference>
<reference evidence="2" key="1">
    <citation type="journal article" date="2019" name="Int. J. Syst. Evol. Microbiol.">
        <title>The Global Catalogue of Microorganisms (GCM) 10K type strain sequencing project: providing services to taxonomists for standard genome sequencing and annotation.</title>
        <authorList>
            <consortium name="The Broad Institute Genomics Platform"/>
            <consortium name="The Broad Institute Genome Sequencing Center for Infectious Disease"/>
            <person name="Wu L."/>
            <person name="Ma J."/>
        </authorList>
    </citation>
    <scope>NUCLEOTIDE SEQUENCE [LARGE SCALE GENOMIC DNA]</scope>
    <source>
        <strain evidence="2">KCTC 42087</strain>
    </source>
</reference>
<evidence type="ECO:0008006" key="3">
    <source>
        <dbReference type="Google" id="ProtNLM"/>
    </source>
</evidence>
<evidence type="ECO:0000313" key="2">
    <source>
        <dbReference type="Proteomes" id="UP001596074"/>
    </source>
</evidence>
<dbReference type="SUPFAM" id="SSF50969">
    <property type="entry name" value="YVTN repeat-like/Quinoprotein amine dehydrogenase"/>
    <property type="match status" value="1"/>
</dbReference>
<sequence>MICGSRGRAWTAAAAATVLLAGCGGDSGSGGASAAPQQTPHGYVHGAEEAAEPQWRLILAEPDGGAVHTLDPATGKAAAVGTVHGIEAVGSDGRFAYLATGGGVRVLDTGVWTVDHGDHVHYYRARARMLDLVPGTGGAADVPGIAGDLALTALSAREGVRVLDRKSLDDTGRIAEPVKVAGRVAVPYDEHLLVASAGEGRVTVHDRTGREVSRFSEPCPDPRGQATTRRGAVVGCADGALLVTGKDGAFTANKIAYPGTVPEDERAAEFRHRPGSPVLAAKAGAKGTWVLDLAARKWTRVGSGPALAVNAVGEDAPVLLLGRDGTLHSYDPASGEQEASRRILGEPGGEAVIEVDSARAYVNDAAGKAIHEIDYNDDLRLARTFDLPFAPVHMVETGW</sequence>
<dbReference type="PROSITE" id="PS51257">
    <property type="entry name" value="PROKAR_LIPOPROTEIN"/>
    <property type="match status" value="1"/>
</dbReference>
<dbReference type="InterPro" id="IPR011044">
    <property type="entry name" value="Quino_amine_DH_bsu"/>
</dbReference>
<name>A0ABW1AGQ5_9ACTN</name>
<evidence type="ECO:0000313" key="1">
    <source>
        <dbReference type="EMBL" id="MFC5753754.1"/>
    </source>
</evidence>
<proteinExistence type="predicted"/>